<feature type="domain" description="FCP1 homology" evidence="2">
    <location>
        <begin position="498"/>
        <end position="679"/>
    </location>
</feature>
<dbReference type="PANTHER" id="PTHR12210">
    <property type="entry name" value="DULLARD PROTEIN PHOSPHATASE"/>
    <property type="match status" value="1"/>
</dbReference>
<feature type="compositionally biased region" description="Basic residues" evidence="1">
    <location>
        <begin position="282"/>
        <end position="294"/>
    </location>
</feature>
<feature type="compositionally biased region" description="Polar residues" evidence="1">
    <location>
        <begin position="28"/>
        <end position="38"/>
    </location>
</feature>
<name>A0A5N6QYM8_9ROSI</name>
<dbReference type="PROSITE" id="PS50969">
    <property type="entry name" value="FCP1"/>
    <property type="match status" value="1"/>
</dbReference>
<dbReference type="InterPro" id="IPR023214">
    <property type="entry name" value="HAD_sf"/>
</dbReference>
<dbReference type="SUPFAM" id="SSF56784">
    <property type="entry name" value="HAD-like"/>
    <property type="match status" value="1"/>
</dbReference>
<organism evidence="3 4">
    <name type="scientific">Carpinus fangiana</name>
    <dbReference type="NCBI Taxonomy" id="176857"/>
    <lineage>
        <taxon>Eukaryota</taxon>
        <taxon>Viridiplantae</taxon>
        <taxon>Streptophyta</taxon>
        <taxon>Embryophyta</taxon>
        <taxon>Tracheophyta</taxon>
        <taxon>Spermatophyta</taxon>
        <taxon>Magnoliopsida</taxon>
        <taxon>eudicotyledons</taxon>
        <taxon>Gunneridae</taxon>
        <taxon>Pentapetalae</taxon>
        <taxon>rosids</taxon>
        <taxon>fabids</taxon>
        <taxon>Fagales</taxon>
        <taxon>Betulaceae</taxon>
        <taxon>Carpinus</taxon>
    </lineage>
</organism>
<accession>A0A5N6QYM8</accession>
<dbReference type="FunFam" id="3.40.50.1000:FF:000257">
    <property type="entry name" value="Haloacid dehalogenase-like hydrolase (HAD) superfamily protein"/>
    <property type="match status" value="1"/>
</dbReference>
<feature type="region of interest" description="Disordered" evidence="1">
    <location>
        <begin position="281"/>
        <end position="303"/>
    </location>
</feature>
<gene>
    <name evidence="3" type="ORF">FH972_007680</name>
</gene>
<dbReference type="InterPro" id="IPR004274">
    <property type="entry name" value="FCP1_dom"/>
</dbReference>
<feature type="region of interest" description="Disordered" evidence="1">
    <location>
        <begin position="1"/>
        <end position="69"/>
    </location>
</feature>
<evidence type="ECO:0000313" key="3">
    <source>
        <dbReference type="EMBL" id="KAE8021822.1"/>
    </source>
</evidence>
<dbReference type="EMBL" id="CM017323">
    <property type="protein sequence ID" value="KAE8021822.1"/>
    <property type="molecule type" value="Genomic_DNA"/>
</dbReference>
<feature type="compositionally biased region" description="Polar residues" evidence="1">
    <location>
        <begin position="163"/>
        <end position="182"/>
    </location>
</feature>
<feature type="region of interest" description="Disordered" evidence="1">
    <location>
        <begin position="147"/>
        <end position="182"/>
    </location>
</feature>
<protein>
    <recommendedName>
        <fullName evidence="2">FCP1 homology domain-containing protein</fullName>
    </recommendedName>
</protein>
<dbReference type="Gene3D" id="3.40.50.1000">
    <property type="entry name" value="HAD superfamily/HAD-like"/>
    <property type="match status" value="1"/>
</dbReference>
<evidence type="ECO:0000313" key="4">
    <source>
        <dbReference type="Proteomes" id="UP000327013"/>
    </source>
</evidence>
<dbReference type="EMBL" id="CM017323">
    <property type="protein sequence ID" value="KAE8021823.1"/>
    <property type="molecule type" value="Genomic_DNA"/>
</dbReference>
<sequence length="723" mass="81352">METTQNTVELNLLNRKKRRRGSRKKKSNAQQNSGQVQEQPEEGYLPSTNDMNITPTPILSNERNSGGKALSLATDETNSFSLTNTLPHLSHDNCKVLINANSFSMTMSEVQDTVLGVDSTICPSFPRIEQNGMEKSQNLVEVNLVRREKRRRGNRKKKKKTKTLQNSGHTQQLPEQGCLTSTNDMNVTPTPILSNERNSEEKVVLLDTDDINSFSVTNSSRSLSLDTYKVFTTAISSSMARSEEQGTILGVDLPLCLPFARSEQTGMETIQNPVVVNLVSPKKSRKRQKKKTKALHNNEQAEKLPEDGCVTSTNHMNIMPIPLLSVERNTEEKVTFWGTGENSFSVNNSSLCVSHESSKVVSNTDSIPMTKSEIQHTNLGVDSTMCPPFASIEQMGMETAKIPVEVNMVMKKKTRSRSQKKKPNTVVNIHQVPEEGSLTGADCVNTMSTPCLLNGKNSKEKVVLSGAAESKQVCLAVASEEDNTSKVSHISLVRAHVGHLKKKLLILDINGLLVDIIRPPPKKYKSDINIAGRAIFKRPFYLDFLKFCFERFEVGVWSSRSKKNVERVIDYLMGDMKHKLLLCWDLSHCTATKFKTLQDKHKPIVFKELRKIWEKHDPTLPWEKGYYNESNTLLLDDSPYKALLNPLHTAIFPYSYNFRKKCDNSLGSHGDLRVYLEGFAVAENTQMYVKQKPFGQRHITRRSKSWDFYQKAISSLKSSETAG</sequence>
<keyword evidence="4" id="KW-1185">Reference proteome</keyword>
<dbReference type="SMART" id="SM00577">
    <property type="entry name" value="CPDc"/>
    <property type="match status" value="1"/>
</dbReference>
<evidence type="ECO:0000259" key="2">
    <source>
        <dbReference type="PROSITE" id="PS50969"/>
    </source>
</evidence>
<dbReference type="AlphaFoldDB" id="A0A5N6QYM8"/>
<feature type="compositionally biased region" description="Polar residues" evidence="1">
    <location>
        <begin position="46"/>
        <end position="64"/>
    </location>
</feature>
<dbReference type="Proteomes" id="UP000327013">
    <property type="component" value="Chromosome 3"/>
</dbReference>
<feature type="compositionally biased region" description="Basic residues" evidence="1">
    <location>
        <begin position="147"/>
        <end position="162"/>
    </location>
</feature>
<feature type="compositionally biased region" description="Basic residues" evidence="1">
    <location>
        <begin position="14"/>
        <end position="27"/>
    </location>
</feature>
<dbReference type="Pfam" id="PF03031">
    <property type="entry name" value="NIF"/>
    <property type="match status" value="1"/>
</dbReference>
<evidence type="ECO:0000256" key="1">
    <source>
        <dbReference type="SAM" id="MobiDB-lite"/>
    </source>
</evidence>
<dbReference type="InterPro" id="IPR050365">
    <property type="entry name" value="TIM50"/>
</dbReference>
<reference evidence="3 4" key="1">
    <citation type="submission" date="2019-06" db="EMBL/GenBank/DDBJ databases">
        <title>A chromosomal-level reference genome of Carpinus fangiana (Coryloideae, Betulaceae).</title>
        <authorList>
            <person name="Yang X."/>
            <person name="Wang Z."/>
            <person name="Zhang L."/>
            <person name="Hao G."/>
            <person name="Liu J."/>
            <person name="Yang Y."/>
        </authorList>
    </citation>
    <scope>NUCLEOTIDE SEQUENCE [LARGE SCALE GENOMIC DNA]</scope>
    <source>
        <strain evidence="3">Cfa_2016G</strain>
        <tissue evidence="3">Leaf</tissue>
    </source>
</reference>
<dbReference type="InterPro" id="IPR036412">
    <property type="entry name" value="HAD-like_sf"/>
</dbReference>
<dbReference type="OrthoDB" id="1711508at2759"/>
<proteinExistence type="predicted"/>
<dbReference type="EMBL" id="CM017323">
    <property type="protein sequence ID" value="KAE8021821.1"/>
    <property type="molecule type" value="Genomic_DNA"/>
</dbReference>